<dbReference type="RefSeq" id="XP_026687383.1">
    <property type="nucleotide sequence ID" value="XM_026831582.1"/>
</dbReference>
<proteinExistence type="predicted"/>
<dbReference type="PaxDb" id="121845-A0A3Q0JJQ5"/>
<dbReference type="GeneID" id="108253846"/>
<name>A0A3Q0JJQ5_DIACI</name>
<accession>A0A3Q0JJQ5</accession>
<dbReference type="Proteomes" id="UP000079169">
    <property type="component" value="Unplaced"/>
</dbReference>
<protein>
    <submittedName>
        <fullName evidence="2">Uncharacterized protein LOC108253846</fullName>
    </submittedName>
</protein>
<dbReference type="AlphaFoldDB" id="A0A3Q0JJQ5"/>
<keyword evidence="1" id="KW-1185">Reference proteome</keyword>
<organism evidence="1 2">
    <name type="scientific">Diaphorina citri</name>
    <name type="common">Asian citrus psyllid</name>
    <dbReference type="NCBI Taxonomy" id="121845"/>
    <lineage>
        <taxon>Eukaryota</taxon>
        <taxon>Metazoa</taxon>
        <taxon>Ecdysozoa</taxon>
        <taxon>Arthropoda</taxon>
        <taxon>Hexapoda</taxon>
        <taxon>Insecta</taxon>
        <taxon>Pterygota</taxon>
        <taxon>Neoptera</taxon>
        <taxon>Paraneoptera</taxon>
        <taxon>Hemiptera</taxon>
        <taxon>Sternorrhyncha</taxon>
        <taxon>Psylloidea</taxon>
        <taxon>Psyllidae</taxon>
        <taxon>Diaphorininae</taxon>
        <taxon>Diaphorina</taxon>
    </lineage>
</organism>
<reference evidence="2" key="1">
    <citation type="submission" date="2025-08" db="UniProtKB">
        <authorList>
            <consortium name="RefSeq"/>
        </authorList>
    </citation>
    <scope>IDENTIFICATION</scope>
</reference>
<evidence type="ECO:0000313" key="2">
    <source>
        <dbReference type="RefSeq" id="XP_026687383.1"/>
    </source>
</evidence>
<evidence type="ECO:0000313" key="1">
    <source>
        <dbReference type="Proteomes" id="UP000079169"/>
    </source>
</evidence>
<dbReference type="KEGG" id="dci:108253846"/>
<gene>
    <name evidence="2" type="primary">LOC108253846</name>
</gene>
<sequence>MGDQISFSFSPRRVHTPELPLPVNQRQVDIEKLQDLFSESPSYVPNLNNVNQFNESYVLASPQPHQTITPGPVDTKEVNSTDLFDQYVKTFESDASDAGTTRVNAQPMSITTNNFAHDQGQYYSQGSIEDASIH</sequence>